<comment type="caution">
    <text evidence="3">The sequence shown here is derived from an EMBL/GenBank/DDBJ whole genome shotgun (WGS) entry which is preliminary data.</text>
</comment>
<dbReference type="PRINTS" id="PR00449">
    <property type="entry name" value="RASTRNSFRMNG"/>
</dbReference>
<dbReference type="Gene3D" id="3.40.50.300">
    <property type="entry name" value="P-loop containing nucleotide triphosphate hydrolases"/>
    <property type="match status" value="1"/>
</dbReference>
<dbReference type="PROSITE" id="PS51419">
    <property type="entry name" value="RAB"/>
    <property type="match status" value="1"/>
</dbReference>
<dbReference type="GeneID" id="40327927"/>
<gene>
    <name evidence="3" type="ORF">TraAM80_03994</name>
</gene>
<dbReference type="AlphaFoldDB" id="A0A422NLM1"/>
<dbReference type="SMART" id="SM00173">
    <property type="entry name" value="RAS"/>
    <property type="match status" value="1"/>
</dbReference>
<evidence type="ECO:0000313" key="3">
    <source>
        <dbReference type="EMBL" id="RNF06304.1"/>
    </source>
</evidence>
<dbReference type="RefSeq" id="XP_029239183.1">
    <property type="nucleotide sequence ID" value="XM_029380943.1"/>
</dbReference>
<dbReference type="SMART" id="SM00174">
    <property type="entry name" value="RHO"/>
    <property type="match status" value="1"/>
</dbReference>
<proteinExistence type="predicted"/>
<keyword evidence="2" id="KW-0342">GTP-binding</keyword>
<keyword evidence="4" id="KW-1185">Reference proteome</keyword>
<evidence type="ECO:0000256" key="1">
    <source>
        <dbReference type="ARBA" id="ARBA00022741"/>
    </source>
</evidence>
<accession>A0A422NLM1</accession>
<dbReference type="InterPro" id="IPR027417">
    <property type="entry name" value="P-loop_NTPase"/>
</dbReference>
<dbReference type="PROSITE" id="PS51421">
    <property type="entry name" value="RAS"/>
    <property type="match status" value="1"/>
</dbReference>
<dbReference type="OMA" id="CARESCY"/>
<organism evidence="3 4">
    <name type="scientific">Trypanosoma rangeli</name>
    <dbReference type="NCBI Taxonomy" id="5698"/>
    <lineage>
        <taxon>Eukaryota</taxon>
        <taxon>Discoba</taxon>
        <taxon>Euglenozoa</taxon>
        <taxon>Kinetoplastea</taxon>
        <taxon>Metakinetoplastina</taxon>
        <taxon>Trypanosomatida</taxon>
        <taxon>Trypanosomatidae</taxon>
        <taxon>Trypanosoma</taxon>
        <taxon>Herpetosoma</taxon>
    </lineage>
</organism>
<dbReference type="GO" id="GO:0016020">
    <property type="term" value="C:membrane"/>
    <property type="evidence" value="ECO:0007669"/>
    <property type="project" value="InterPro"/>
</dbReference>
<reference evidence="3 4" key="1">
    <citation type="journal article" date="2018" name="BMC Genomics">
        <title>Genomic comparison of Trypanosoma conorhini and Trypanosoma rangeli to Trypanosoma cruzi strains of high and low virulence.</title>
        <authorList>
            <person name="Bradwell K.R."/>
            <person name="Koparde V.N."/>
            <person name="Matveyev A.V."/>
            <person name="Serrano M.G."/>
            <person name="Alves J.M."/>
            <person name="Parikh H."/>
            <person name="Huang B."/>
            <person name="Lee V."/>
            <person name="Espinosa-Alvarez O."/>
            <person name="Ortiz P.A."/>
            <person name="Costa-Martins A.G."/>
            <person name="Teixeira M.M."/>
            <person name="Buck G.A."/>
        </authorList>
    </citation>
    <scope>NUCLEOTIDE SEQUENCE [LARGE SCALE GENOMIC DNA]</scope>
    <source>
        <strain evidence="3 4">AM80</strain>
    </source>
</reference>
<dbReference type="GO" id="GO:0005525">
    <property type="term" value="F:GTP binding"/>
    <property type="evidence" value="ECO:0007669"/>
    <property type="project" value="UniProtKB-KW"/>
</dbReference>
<dbReference type="OrthoDB" id="5976022at2759"/>
<evidence type="ECO:0000256" key="2">
    <source>
        <dbReference type="ARBA" id="ARBA00023134"/>
    </source>
</evidence>
<dbReference type="SUPFAM" id="SSF52540">
    <property type="entry name" value="P-loop containing nucleoside triphosphate hydrolases"/>
    <property type="match status" value="1"/>
</dbReference>
<protein>
    <submittedName>
        <fullName evidence="3">Putative small GTP-binding protein RAB6</fullName>
    </submittedName>
</protein>
<dbReference type="InterPro" id="IPR001806">
    <property type="entry name" value="Small_GTPase"/>
</dbReference>
<dbReference type="InterPro" id="IPR020849">
    <property type="entry name" value="Small_GTPase_Ras-type"/>
</dbReference>
<dbReference type="Pfam" id="PF00071">
    <property type="entry name" value="Ras"/>
    <property type="match status" value="1"/>
</dbReference>
<evidence type="ECO:0000313" key="4">
    <source>
        <dbReference type="Proteomes" id="UP000283634"/>
    </source>
</evidence>
<dbReference type="EMBL" id="MKGL01000112">
    <property type="protein sequence ID" value="RNF06304.1"/>
    <property type="molecule type" value="Genomic_DNA"/>
</dbReference>
<dbReference type="SMART" id="SM00175">
    <property type="entry name" value="RAB"/>
    <property type="match status" value="1"/>
</dbReference>
<sequence length="378" mass="41585">MDKLPCFGDSSKHETEVTLCNLVLMGANSVGKTILRHQFLTGTFRQEYVPTTLETFVQCEVIDGKMYQIHLCDSSGSSEFSNHRAPYITEAHGLIFVYSTTDMDSLLYLLECARESCYVRQQHGVKRRILPLLVGTKTDDTEHHAVTMQDAERIAKECLLTLGVKLPKGSNKGENGGSAGTVGGRSQLPVLEISCTQCCEVFRAMRVMIRMACYFRTSSFWSGVQLACPNVEPRRLVLEEVNVATQLEKVASDASLHRCFTPVTAVSLREVPHNSLSLLLPCDTDATASYTPKSVGVTQSVFSSGADEEETVQKKYMQQSVDSAVIVRLPPWILADGPVNVLAGGNAPVTLFASEEVSEKRALKVDPSHRQCPICQIM</sequence>
<name>A0A422NLM1_TRYRA</name>
<dbReference type="Proteomes" id="UP000283634">
    <property type="component" value="Unassembled WGS sequence"/>
</dbReference>
<dbReference type="PANTHER" id="PTHR24070">
    <property type="entry name" value="RAS, DI-RAS, AND RHEB FAMILY MEMBERS OF SMALL GTPASE SUPERFAMILY"/>
    <property type="match status" value="1"/>
</dbReference>
<dbReference type="GO" id="GO:0003924">
    <property type="term" value="F:GTPase activity"/>
    <property type="evidence" value="ECO:0007669"/>
    <property type="project" value="InterPro"/>
</dbReference>
<dbReference type="GO" id="GO:0007165">
    <property type="term" value="P:signal transduction"/>
    <property type="evidence" value="ECO:0007669"/>
    <property type="project" value="InterPro"/>
</dbReference>
<keyword evidence="1" id="KW-0547">Nucleotide-binding</keyword>